<keyword evidence="2" id="KW-1185">Reference proteome</keyword>
<evidence type="ECO:0008006" key="3">
    <source>
        <dbReference type="Google" id="ProtNLM"/>
    </source>
</evidence>
<sequence length="183" mass="21036">MDIPDLEEVPDLESVHLNKDISKTEFKNTLDSQIQSYQVWNWSIIYDGLGKVQLNTKRKTESKLSQSLQNDIIEQVSKDEGLSEWLSNPETMKFLKFMESNPTEAKKQLQNDPKKAKMFSSITNIMGTNFEKFSKNEPPEIESEDEKKVRLALQDPRITTALMDPKVKAIIETLKCNPDKGNQ</sequence>
<evidence type="ECO:0000313" key="2">
    <source>
        <dbReference type="Proteomes" id="UP001626550"/>
    </source>
</evidence>
<name>A0ABD2Q6L0_9PLAT</name>
<proteinExistence type="predicted"/>
<comment type="caution">
    <text evidence="1">The sequence shown here is derived from an EMBL/GenBank/DDBJ whole genome shotgun (WGS) entry which is preliminary data.</text>
</comment>
<protein>
    <recommendedName>
        <fullName evidence="3">STI1/HOP DP domain-containing protein</fullName>
    </recommendedName>
</protein>
<gene>
    <name evidence="1" type="ORF">Ciccas_007546</name>
</gene>
<evidence type="ECO:0000313" key="1">
    <source>
        <dbReference type="EMBL" id="KAL3313851.1"/>
    </source>
</evidence>
<dbReference type="Proteomes" id="UP001626550">
    <property type="component" value="Unassembled WGS sequence"/>
</dbReference>
<reference evidence="1 2" key="1">
    <citation type="submission" date="2024-11" db="EMBL/GenBank/DDBJ databases">
        <title>Adaptive evolution of stress response genes in parasites aligns with host niche diversity.</title>
        <authorList>
            <person name="Hahn C."/>
            <person name="Resl P."/>
        </authorList>
    </citation>
    <scope>NUCLEOTIDE SEQUENCE [LARGE SCALE GENOMIC DNA]</scope>
    <source>
        <strain evidence="1">EGGRZ-B1_66</strain>
        <tissue evidence="1">Body</tissue>
    </source>
</reference>
<dbReference type="EMBL" id="JBJKFK010001174">
    <property type="protein sequence ID" value="KAL3313851.1"/>
    <property type="molecule type" value="Genomic_DNA"/>
</dbReference>
<organism evidence="1 2">
    <name type="scientific">Cichlidogyrus casuarinus</name>
    <dbReference type="NCBI Taxonomy" id="1844966"/>
    <lineage>
        <taxon>Eukaryota</taxon>
        <taxon>Metazoa</taxon>
        <taxon>Spiralia</taxon>
        <taxon>Lophotrochozoa</taxon>
        <taxon>Platyhelminthes</taxon>
        <taxon>Monogenea</taxon>
        <taxon>Monopisthocotylea</taxon>
        <taxon>Dactylogyridea</taxon>
        <taxon>Ancyrocephalidae</taxon>
        <taxon>Cichlidogyrus</taxon>
    </lineage>
</organism>
<dbReference type="Gene3D" id="1.10.260.100">
    <property type="match status" value="2"/>
</dbReference>
<dbReference type="AlphaFoldDB" id="A0ABD2Q6L0"/>
<accession>A0ABD2Q6L0</accession>